<evidence type="ECO:0000313" key="8">
    <source>
        <dbReference type="Proteomes" id="UP001558652"/>
    </source>
</evidence>
<feature type="transmembrane region" description="Helical" evidence="5">
    <location>
        <begin position="134"/>
        <end position="157"/>
    </location>
</feature>
<feature type="transmembrane region" description="Helical" evidence="5">
    <location>
        <begin position="411"/>
        <end position="436"/>
    </location>
</feature>
<dbReference type="PANTHER" id="PTHR22829:SF5">
    <property type="entry name" value="INTEGRAL MEMBRANE PROTEIN GPR155"/>
    <property type="match status" value="1"/>
</dbReference>
<dbReference type="PANTHER" id="PTHR22829">
    <property type="entry name" value="DEP DOMAIN PROTEIN"/>
    <property type="match status" value="1"/>
</dbReference>
<dbReference type="PROSITE" id="PS50261">
    <property type="entry name" value="G_PROTEIN_RECEP_F2_4"/>
    <property type="match status" value="1"/>
</dbReference>
<organism evidence="7 8">
    <name type="scientific">Ranatra chinensis</name>
    <dbReference type="NCBI Taxonomy" id="642074"/>
    <lineage>
        <taxon>Eukaryota</taxon>
        <taxon>Metazoa</taxon>
        <taxon>Ecdysozoa</taxon>
        <taxon>Arthropoda</taxon>
        <taxon>Hexapoda</taxon>
        <taxon>Insecta</taxon>
        <taxon>Pterygota</taxon>
        <taxon>Neoptera</taxon>
        <taxon>Paraneoptera</taxon>
        <taxon>Hemiptera</taxon>
        <taxon>Heteroptera</taxon>
        <taxon>Panheteroptera</taxon>
        <taxon>Nepomorpha</taxon>
        <taxon>Nepidae</taxon>
        <taxon>Ranatrinae</taxon>
        <taxon>Ranatra</taxon>
    </lineage>
</organism>
<keyword evidence="3 5" id="KW-1133">Transmembrane helix</keyword>
<gene>
    <name evidence="7" type="ORF">AAG570_006818</name>
</gene>
<comment type="subcellular location">
    <subcellularLocation>
        <location evidence="1">Membrane</location>
        <topology evidence="1">Multi-pass membrane protein</topology>
    </subcellularLocation>
</comment>
<dbReference type="Proteomes" id="UP001558652">
    <property type="component" value="Unassembled WGS sequence"/>
</dbReference>
<dbReference type="InterPro" id="IPR051832">
    <property type="entry name" value="mTOR-Rac_regulators"/>
</dbReference>
<protein>
    <recommendedName>
        <fullName evidence="6">G-protein coupled receptors family 2 profile 2 domain-containing protein</fullName>
    </recommendedName>
</protein>
<dbReference type="EMBL" id="JBFDAA010000002">
    <property type="protein sequence ID" value="KAL1139841.1"/>
    <property type="molecule type" value="Genomic_DNA"/>
</dbReference>
<accession>A0ABD0YV79</accession>
<dbReference type="AlphaFoldDB" id="A0ABD0YV79"/>
<sequence length="467" mass="50083">MGIEDDEPLDKLFPALIECFGVIICGYAAGRIGVITPQQSKGLATFVGTFSLPSLIFMSLATLDLSSVCWYFLLSILVSKAIVFTSVLLITLLVTRPVDPGKAGLYAIFCTQSNDFAIGFPIILSAYGKSHPEFVSYLYLLAPVSLVMLNPIGFVLMEIGKMKSRGGGTSYQLLKSTVTNIATNPVVFMTALGIAGNFIFRHNVPTALAGLLNVFGSAFTASALFLLGLHMVGKVQTLQGTALIVPGILITVKELMLPVVVREVTSLILHASSVNSSASTDMSNYGFLYGTLPAAPGVFVYATSYALDVDLIASAMVACTFLSAPLMFVSAKMVSVSNLSPTDFFPTLEKFDFDLSIAGLVACLWLLALFIGLGKFKKFPQRITLFLIISQMVGCIGILVGYIGVPNIGYIKYSLVTFGNFSSSLWAACLAVTMVLIESRNFAFLKKIQPAFIGLSWGIPLLFVARV</sequence>
<proteinExistence type="predicted"/>
<evidence type="ECO:0000256" key="1">
    <source>
        <dbReference type="ARBA" id="ARBA00004141"/>
    </source>
</evidence>
<evidence type="ECO:0000313" key="7">
    <source>
        <dbReference type="EMBL" id="KAL1139841.1"/>
    </source>
</evidence>
<feature type="transmembrane region" description="Helical" evidence="5">
    <location>
        <begin position="385"/>
        <end position="405"/>
    </location>
</feature>
<evidence type="ECO:0000256" key="2">
    <source>
        <dbReference type="ARBA" id="ARBA00022692"/>
    </source>
</evidence>
<feature type="transmembrane region" description="Helical" evidence="5">
    <location>
        <begin position="12"/>
        <end position="30"/>
    </location>
</feature>
<comment type="caution">
    <text evidence="7">The sequence shown here is derived from an EMBL/GenBank/DDBJ whole genome shotgun (WGS) entry which is preliminary data.</text>
</comment>
<keyword evidence="2 5" id="KW-0812">Transmembrane</keyword>
<feature type="transmembrane region" description="Helical" evidence="5">
    <location>
        <begin position="42"/>
        <end position="63"/>
    </location>
</feature>
<feature type="transmembrane region" description="Helical" evidence="5">
    <location>
        <begin position="206"/>
        <end position="229"/>
    </location>
</feature>
<feature type="transmembrane region" description="Helical" evidence="5">
    <location>
        <begin position="106"/>
        <end position="128"/>
    </location>
</feature>
<feature type="transmembrane region" description="Helical" evidence="5">
    <location>
        <begin position="178"/>
        <end position="200"/>
    </location>
</feature>
<dbReference type="InterPro" id="IPR017981">
    <property type="entry name" value="GPCR_2-like_7TM"/>
</dbReference>
<evidence type="ECO:0000256" key="4">
    <source>
        <dbReference type="ARBA" id="ARBA00023136"/>
    </source>
</evidence>
<dbReference type="Pfam" id="PF03547">
    <property type="entry name" value="Mem_trans"/>
    <property type="match status" value="1"/>
</dbReference>
<feature type="transmembrane region" description="Helical" evidence="5">
    <location>
        <begin position="355"/>
        <end position="373"/>
    </location>
</feature>
<evidence type="ECO:0000259" key="6">
    <source>
        <dbReference type="PROSITE" id="PS50261"/>
    </source>
</evidence>
<name>A0ABD0YV79_9HEMI</name>
<keyword evidence="4 5" id="KW-0472">Membrane</keyword>
<dbReference type="InterPro" id="IPR004776">
    <property type="entry name" value="Mem_transp_PIN-like"/>
</dbReference>
<dbReference type="GO" id="GO:0016020">
    <property type="term" value="C:membrane"/>
    <property type="evidence" value="ECO:0007669"/>
    <property type="project" value="UniProtKB-SubCell"/>
</dbReference>
<reference evidence="7 8" key="1">
    <citation type="submission" date="2024-07" db="EMBL/GenBank/DDBJ databases">
        <title>Chromosome-level genome assembly of the water stick insect Ranatra chinensis (Heteroptera: Nepidae).</title>
        <authorList>
            <person name="Liu X."/>
        </authorList>
    </citation>
    <scope>NUCLEOTIDE SEQUENCE [LARGE SCALE GENOMIC DNA]</scope>
    <source>
        <strain evidence="7">Cailab_2021Rc</strain>
        <tissue evidence="7">Muscle</tissue>
    </source>
</reference>
<evidence type="ECO:0000256" key="3">
    <source>
        <dbReference type="ARBA" id="ARBA00022989"/>
    </source>
</evidence>
<feature type="domain" description="G-protein coupled receptors family 2 profile 2" evidence="6">
    <location>
        <begin position="345"/>
        <end position="467"/>
    </location>
</feature>
<feature type="transmembrane region" description="Helical" evidence="5">
    <location>
        <begin position="286"/>
        <end position="304"/>
    </location>
</feature>
<keyword evidence="8" id="KW-1185">Reference proteome</keyword>
<evidence type="ECO:0000256" key="5">
    <source>
        <dbReference type="SAM" id="Phobius"/>
    </source>
</evidence>
<feature type="transmembrane region" description="Helical" evidence="5">
    <location>
        <begin position="311"/>
        <end position="335"/>
    </location>
</feature>
<feature type="transmembrane region" description="Helical" evidence="5">
    <location>
        <begin position="69"/>
        <end position="94"/>
    </location>
</feature>